<feature type="domain" description="VOC" evidence="1">
    <location>
        <begin position="140"/>
        <end position="257"/>
    </location>
</feature>
<dbReference type="AlphaFoldDB" id="A0AAU8K0R0"/>
<name>A0AAU8K0R0_9ACTN</name>
<dbReference type="InterPro" id="IPR041581">
    <property type="entry name" value="Glyoxalase_6"/>
</dbReference>
<dbReference type="Gene3D" id="3.10.180.10">
    <property type="entry name" value="2,3-Dihydroxybiphenyl 1,2-Dioxygenase, domain 1"/>
    <property type="match status" value="2"/>
</dbReference>
<dbReference type="Pfam" id="PF00903">
    <property type="entry name" value="Glyoxalase"/>
    <property type="match status" value="1"/>
</dbReference>
<accession>A0AAU8K0R0</accession>
<dbReference type="PANTHER" id="PTHR33993:SF10">
    <property type="entry name" value="CONSERVED PROTEIN"/>
    <property type="match status" value="1"/>
</dbReference>
<dbReference type="InterPro" id="IPR037523">
    <property type="entry name" value="VOC_core"/>
</dbReference>
<dbReference type="PANTHER" id="PTHR33993">
    <property type="entry name" value="GLYOXALASE-RELATED"/>
    <property type="match status" value="1"/>
</dbReference>
<dbReference type="KEGG" id="kcm:ABWK59_23605"/>
<dbReference type="RefSeq" id="WP_354642600.1">
    <property type="nucleotide sequence ID" value="NZ_CP159872.1"/>
</dbReference>
<dbReference type="InterPro" id="IPR004360">
    <property type="entry name" value="Glyas_Fos-R_dOase_dom"/>
</dbReference>
<evidence type="ECO:0000259" key="1">
    <source>
        <dbReference type="PROSITE" id="PS51819"/>
    </source>
</evidence>
<feature type="domain" description="VOC" evidence="1">
    <location>
        <begin position="12"/>
        <end position="126"/>
    </location>
</feature>
<protein>
    <submittedName>
        <fullName evidence="2">VOC family protein</fullName>
    </submittedName>
</protein>
<evidence type="ECO:0000313" key="2">
    <source>
        <dbReference type="EMBL" id="XCM81673.1"/>
    </source>
</evidence>
<proteinExistence type="predicted"/>
<dbReference type="InterPro" id="IPR029068">
    <property type="entry name" value="Glyas_Bleomycin-R_OHBP_Dase"/>
</dbReference>
<dbReference type="InterPro" id="IPR052164">
    <property type="entry name" value="Anthracycline_SecMetBiosynth"/>
</dbReference>
<dbReference type="Pfam" id="PF18029">
    <property type="entry name" value="Glyoxalase_6"/>
    <property type="match status" value="1"/>
</dbReference>
<dbReference type="PROSITE" id="PS51819">
    <property type="entry name" value="VOC"/>
    <property type="match status" value="2"/>
</dbReference>
<dbReference type="CDD" id="cd07247">
    <property type="entry name" value="SgaA_N_like"/>
    <property type="match status" value="1"/>
</dbReference>
<dbReference type="EMBL" id="CP159872">
    <property type="protein sequence ID" value="XCM81673.1"/>
    <property type="molecule type" value="Genomic_DNA"/>
</dbReference>
<organism evidence="2">
    <name type="scientific">Kitasatospora camelliae</name>
    <dbReference type="NCBI Taxonomy" id="3156397"/>
    <lineage>
        <taxon>Bacteria</taxon>
        <taxon>Bacillati</taxon>
        <taxon>Actinomycetota</taxon>
        <taxon>Actinomycetes</taxon>
        <taxon>Kitasatosporales</taxon>
        <taxon>Streptomycetaceae</taxon>
        <taxon>Kitasatospora</taxon>
    </lineage>
</organism>
<gene>
    <name evidence="2" type="ORF">ABWK59_23605</name>
</gene>
<sequence>MTALRMRLAQGMPCWVSLMTGDLGDAMAFYGALLGWEFEPGPDQLGAYVRASLHGAKVAGLGVTPAGTDYPVEWTTYFAVDSADEVAQRVRECGGTVAVGPLQAERAGRMAIAADLSGAVFGLWQGGEHLGWEVVGEPGAPAWNELVTADEASAMVFYRSVLGRSVVAAEAGAVARGEDDAQLLVGGRPVAGIRHSSDLREGPARWRVHFAVHDTDLTVHQALALGGRLLLGPYDTPYGRVARLADPQGGRFSVVRLPEPDGR</sequence>
<dbReference type="SUPFAM" id="SSF54593">
    <property type="entry name" value="Glyoxalase/Bleomycin resistance protein/Dihydroxybiphenyl dioxygenase"/>
    <property type="match status" value="2"/>
</dbReference>
<reference evidence="2" key="1">
    <citation type="submission" date="2024-06" db="EMBL/GenBank/DDBJ databases">
        <title>The genome sequences of Kitasatospora sp. strain HUAS MG31.</title>
        <authorList>
            <person name="Mo P."/>
        </authorList>
    </citation>
    <scope>NUCLEOTIDE SEQUENCE</scope>
    <source>
        <strain evidence="2">HUAS MG31</strain>
    </source>
</reference>